<feature type="transmembrane region" description="Helical" evidence="6">
    <location>
        <begin position="249"/>
        <end position="267"/>
    </location>
</feature>
<dbReference type="InterPro" id="IPR039765">
    <property type="entry name" value="Yip5/YIPF1/YIPF2"/>
</dbReference>
<evidence type="ECO:0000313" key="10">
    <source>
        <dbReference type="Proteomes" id="UP001149090"/>
    </source>
</evidence>
<feature type="compositionally biased region" description="Basic and acidic residues" evidence="7">
    <location>
        <begin position="14"/>
        <end position="24"/>
    </location>
</feature>
<accession>A0A9Q0LJH5</accession>
<dbReference type="GO" id="GO:0031267">
    <property type="term" value="F:small GTPase binding"/>
    <property type="evidence" value="ECO:0007669"/>
    <property type="project" value="InterPro"/>
</dbReference>
<feature type="transmembrane region" description="Helical" evidence="6">
    <location>
        <begin position="186"/>
        <end position="212"/>
    </location>
</feature>
<dbReference type="Pfam" id="PF04893">
    <property type="entry name" value="Yip1"/>
    <property type="match status" value="1"/>
</dbReference>
<evidence type="ECO:0000256" key="7">
    <source>
        <dbReference type="SAM" id="MobiDB-lite"/>
    </source>
</evidence>
<protein>
    <recommendedName>
        <fullName evidence="6">Protein YIPF</fullName>
    </recommendedName>
</protein>
<keyword evidence="10" id="KW-1185">Reference proteome</keyword>
<feature type="region of interest" description="Disordered" evidence="7">
    <location>
        <begin position="1"/>
        <end position="80"/>
    </location>
</feature>
<dbReference type="PANTHER" id="PTHR12822">
    <property type="entry name" value="PROTEIN YIPF"/>
    <property type="match status" value="1"/>
</dbReference>
<reference evidence="9" key="1">
    <citation type="submission" date="2022-10" db="EMBL/GenBank/DDBJ databases">
        <title>Novel sulphate-reducing endosymbionts in the free-living metamonad Anaeramoeba.</title>
        <authorList>
            <person name="Jerlstrom-Hultqvist J."/>
            <person name="Cepicka I."/>
            <person name="Gallot-Lavallee L."/>
            <person name="Salas-Leiva D."/>
            <person name="Curtis B.A."/>
            <person name="Zahonova K."/>
            <person name="Pipaliya S."/>
            <person name="Dacks J."/>
            <person name="Roger A.J."/>
        </authorList>
    </citation>
    <scope>NUCLEOTIDE SEQUENCE</scope>
    <source>
        <strain evidence="9">BMAN</strain>
    </source>
</reference>
<dbReference type="GO" id="GO:0000139">
    <property type="term" value="C:Golgi membrane"/>
    <property type="evidence" value="ECO:0007669"/>
    <property type="project" value="UniProtKB-SubCell"/>
</dbReference>
<dbReference type="InterPro" id="IPR006977">
    <property type="entry name" value="Yip1_dom"/>
</dbReference>
<keyword evidence="4 6" id="KW-1133">Transmembrane helix</keyword>
<comment type="caution">
    <text evidence="9">The sequence shown here is derived from an EMBL/GenBank/DDBJ whole genome shotgun (WGS) entry which is preliminary data.</text>
</comment>
<feature type="compositionally biased region" description="Basic and acidic residues" evidence="7">
    <location>
        <begin position="44"/>
        <end position="69"/>
    </location>
</feature>
<dbReference type="PANTHER" id="PTHR12822:SF2">
    <property type="entry name" value="PROTEIN YIPF"/>
    <property type="match status" value="1"/>
</dbReference>
<dbReference type="EMBL" id="JAPDFW010000081">
    <property type="protein sequence ID" value="KAJ5072548.1"/>
    <property type="molecule type" value="Genomic_DNA"/>
</dbReference>
<evidence type="ECO:0000256" key="1">
    <source>
        <dbReference type="ARBA" id="ARBA00004141"/>
    </source>
</evidence>
<sequence>MSDTDENQNGLKNTHVESESENENKGGGLFDADLLLTSDAELSSNKDLEEEKQEKQEKQEETVKPKEENNDLEFQSFGNKNDQSLEFKPEQLNSKQRKVPELHPPLWSIDYYKEFFNIETKEVFKKMGLSIIPFSTKFYSRKADLYGPFWITTTLVFLMSVSGNLASYMDSRKSGSENWQYDFTKVTFACTLLYGYVFLLPFIIYMISKCFISEKFEMTKLMGSIGYSLSFYIPVSILCVIPNESLRWSLVLIVGIATLVNIIINLYQELKNDGKMNRVLVILLLILLTHLTVVFLLKFIFFQYKEVKN</sequence>
<gene>
    <name evidence="9" type="ORF">M0811_01563</name>
</gene>
<name>A0A9Q0LJH5_ANAIG</name>
<evidence type="ECO:0000256" key="3">
    <source>
        <dbReference type="ARBA" id="ARBA00022692"/>
    </source>
</evidence>
<evidence type="ECO:0000256" key="4">
    <source>
        <dbReference type="ARBA" id="ARBA00022989"/>
    </source>
</evidence>
<dbReference type="Proteomes" id="UP001149090">
    <property type="component" value="Unassembled WGS sequence"/>
</dbReference>
<dbReference type="OrthoDB" id="10256463at2759"/>
<feature type="transmembrane region" description="Helical" evidence="6">
    <location>
        <begin position="279"/>
        <end position="301"/>
    </location>
</feature>
<dbReference type="AlphaFoldDB" id="A0A9Q0LJH5"/>
<dbReference type="GO" id="GO:0016192">
    <property type="term" value="P:vesicle-mediated transport"/>
    <property type="evidence" value="ECO:0007669"/>
    <property type="project" value="InterPro"/>
</dbReference>
<evidence type="ECO:0000259" key="8">
    <source>
        <dbReference type="Pfam" id="PF04893"/>
    </source>
</evidence>
<dbReference type="OMA" id="VFRRCVA"/>
<feature type="transmembrane region" description="Helical" evidence="6">
    <location>
        <begin position="224"/>
        <end position="243"/>
    </location>
</feature>
<comment type="subcellular location">
    <subcellularLocation>
        <location evidence="6">Golgi apparatus membrane</location>
        <topology evidence="6">Multi-pass membrane protein</topology>
    </subcellularLocation>
    <subcellularLocation>
        <location evidence="1">Membrane</location>
        <topology evidence="1">Multi-pass membrane protein</topology>
    </subcellularLocation>
</comment>
<keyword evidence="3 6" id="KW-0812">Transmembrane</keyword>
<feature type="domain" description="Yip1" evidence="8">
    <location>
        <begin position="134"/>
        <end position="295"/>
    </location>
</feature>
<evidence type="ECO:0000256" key="6">
    <source>
        <dbReference type="RuleBase" id="RU361264"/>
    </source>
</evidence>
<feature type="transmembrane region" description="Helical" evidence="6">
    <location>
        <begin position="145"/>
        <end position="166"/>
    </location>
</feature>
<evidence type="ECO:0000256" key="5">
    <source>
        <dbReference type="ARBA" id="ARBA00023136"/>
    </source>
</evidence>
<evidence type="ECO:0000313" key="9">
    <source>
        <dbReference type="EMBL" id="KAJ5072548.1"/>
    </source>
</evidence>
<proteinExistence type="inferred from homology"/>
<organism evidence="9 10">
    <name type="scientific">Anaeramoeba ignava</name>
    <name type="common">Anaerobic marine amoeba</name>
    <dbReference type="NCBI Taxonomy" id="1746090"/>
    <lineage>
        <taxon>Eukaryota</taxon>
        <taxon>Metamonada</taxon>
        <taxon>Anaeramoebidae</taxon>
        <taxon>Anaeramoeba</taxon>
    </lineage>
</organism>
<comment type="similarity">
    <text evidence="2 6">Belongs to the YIP1 family.</text>
</comment>
<evidence type="ECO:0000256" key="2">
    <source>
        <dbReference type="ARBA" id="ARBA00010596"/>
    </source>
</evidence>
<keyword evidence="5 6" id="KW-0472">Membrane</keyword>